<protein>
    <recommendedName>
        <fullName evidence="1">YubB ferredoxin-like domain-containing protein</fullName>
    </recommendedName>
</protein>
<dbReference type="EMBL" id="MN739453">
    <property type="protein sequence ID" value="QHT05402.1"/>
    <property type="molecule type" value="Genomic_DNA"/>
</dbReference>
<organism evidence="2">
    <name type="scientific">viral metagenome</name>
    <dbReference type="NCBI Taxonomy" id="1070528"/>
    <lineage>
        <taxon>unclassified sequences</taxon>
        <taxon>metagenomes</taxon>
        <taxon>organismal metagenomes</taxon>
    </lineage>
</organism>
<dbReference type="Pfam" id="PF18406">
    <property type="entry name" value="DUF1281_C"/>
    <property type="match status" value="1"/>
</dbReference>
<feature type="domain" description="YubB ferredoxin-like" evidence="1">
    <location>
        <begin position="71"/>
        <end position="153"/>
    </location>
</feature>
<dbReference type="AlphaFoldDB" id="A0A6C0CMQ7"/>
<sequence>MITYYFIIIQYSTIIQPFNNMPNFCYNTLTLSGNYLSLNDFWKENRDEDLELFISFQNSVPVKEGESCDEKWNTKWNARDIEFSENISLTHDLPTDISTIEYTFSTAWAPPTLWLKHIIHKYYNIDFVLKYEESGCDFGGFVESQKGIIIKNYSYILSEYNWNLVHKNELDVIINNYIEDITEDNIDDYIDTIMEDLSRLNGHYYENIQCYIQERIEQLQTC</sequence>
<reference evidence="2" key="1">
    <citation type="journal article" date="2020" name="Nature">
        <title>Giant virus diversity and host interactions through global metagenomics.</title>
        <authorList>
            <person name="Schulz F."/>
            <person name="Roux S."/>
            <person name="Paez-Espino D."/>
            <person name="Jungbluth S."/>
            <person name="Walsh D.A."/>
            <person name="Denef V.J."/>
            <person name="McMahon K.D."/>
            <person name="Konstantinidis K.T."/>
            <person name="Eloe-Fadrosh E.A."/>
            <person name="Kyrpides N.C."/>
            <person name="Woyke T."/>
        </authorList>
    </citation>
    <scope>NUCLEOTIDE SEQUENCE</scope>
    <source>
        <strain evidence="2">GVMAG-M-3300021375-17</strain>
    </source>
</reference>
<evidence type="ECO:0000259" key="1">
    <source>
        <dbReference type="Pfam" id="PF18406"/>
    </source>
</evidence>
<name>A0A6C0CMQ7_9ZZZZ</name>
<proteinExistence type="predicted"/>
<accession>A0A6C0CMQ7</accession>
<evidence type="ECO:0000313" key="2">
    <source>
        <dbReference type="EMBL" id="QHT05402.1"/>
    </source>
</evidence>
<dbReference type="InterPro" id="IPR041329">
    <property type="entry name" value="YubB_C"/>
</dbReference>